<evidence type="ECO:0000256" key="5">
    <source>
        <dbReference type="ARBA" id="ARBA00022741"/>
    </source>
</evidence>
<accession>O30380</accession>
<dbReference type="InterPro" id="IPR051268">
    <property type="entry name" value="Type-I_R_enzyme_R_subunit"/>
</dbReference>
<evidence type="ECO:0000259" key="12">
    <source>
        <dbReference type="PROSITE" id="PS51192"/>
    </source>
</evidence>
<evidence type="ECO:0000256" key="3">
    <source>
        <dbReference type="ARBA" id="ARBA00011296"/>
    </source>
</evidence>
<dbReference type="InterPro" id="IPR040980">
    <property type="entry name" value="SWI2_SNF2"/>
</dbReference>
<evidence type="ECO:0000256" key="6">
    <source>
        <dbReference type="ARBA" id="ARBA00022747"/>
    </source>
</evidence>
<sequence>MSRNELLYEKELVDDLVKNQKYVKLDIKNEEKIFELIFENIGRLNNIELTQQNILDIRRELLSNNSASSYRFAQYLWGFDTVKIYKNDGPKKIRLKFVDWENWANNEFYVLQQFPTRDAKNNMGKRFDSLILINGFPLILFEFKDKSENINKAINQIDESYRGSVLNKGIFRFIQILIGSNFEEVKFLANNKRTNNNKILSFKWTSENGGSSKELIKDFLNKNALEEYLKNYVVFQRSKDDEKIILLRPYQQRAVKKAINFVEKQLKTNLDAKHNLNNAYIWHTTGSGKTLTSYKIAEILSKNSDIDHVVFLVDRNDLNDQTSQTFQKLMSSSKNEKIDFLNQDTSKDLYEIFLKKEKLIITTIQKSNNILSSYKNEKIEFLTNKKFVFIIDECHRSNAGLMGKRIKDFLNNSIMIGFSGTPIFEENNDRETQKIFGNEIDSYNMKDAILDKNVLGFKVVNYYQETRIFRENNNSNLGKIKSIINVIKSKHLDFTNNRNYNSIIAFDTIQDALTFYDEFYKMDVGDIFATPIFSSYSNEEKNEKFFNLKEHKEKILKRYEEKFNTSFKVEDFDKYVNDVQWRFKEYNSENNSIDIVIVVDMSLTGFDSPRTNTLYINKELKNHNLIQAFSRTNRLSDYSKKRGIIVNFSLEEQSINDAFKIYANSSDKEIQQLVYGEKYEQVVEDFINFWNSLKISFSNIYDEKNNEIFRNISLENKKKYLKNLSQVSNIFSSLKTFKEYGKNEKISDFSLEQLNQYQKWANEIKKNLSTNEKEKISYEVLNSIVISNIKFAYKEMIIDEIYLENLLFFNKKISKYPNNRLTYEDTLSEIDKHIQLIKNNYNQGKINQKEYEIFLLLVQKWKNEIKNFFIKKDKSLDEKEFIDYGKRILKSVFQKVKNQIEAMWLEKILKEYHGINNDQIRKDWKKRMNDKDLDDIEKSEFIKKWSRRSKEVDKDIIDKLSIEHKESIEAFLDFEIKMNKIIESKI</sequence>
<comment type="subunit">
    <text evidence="3 11">The type I restriction/modification system is composed of three polypeptides R, M and S.</text>
</comment>
<dbReference type="InterPro" id="IPR027417">
    <property type="entry name" value="P-loop_NTPase"/>
</dbReference>
<evidence type="ECO:0000256" key="11">
    <source>
        <dbReference type="RuleBase" id="RU364115"/>
    </source>
</evidence>
<keyword evidence="10 11" id="KW-0238">DNA-binding</keyword>
<evidence type="ECO:0000256" key="8">
    <source>
        <dbReference type="ARBA" id="ARBA00022801"/>
    </source>
</evidence>
<dbReference type="Pfam" id="PF22679">
    <property type="entry name" value="T1R_D3-like"/>
    <property type="match status" value="1"/>
</dbReference>
<dbReference type="PANTHER" id="PTHR30195:SF16">
    <property type="entry name" value="TYPE I RESTRICTION ENZYME ENDONUCLEASE SUBUNIT"/>
    <property type="match status" value="1"/>
</dbReference>
<dbReference type="GO" id="GO:0003677">
    <property type="term" value="F:DNA binding"/>
    <property type="evidence" value="ECO:0007669"/>
    <property type="project" value="UniProtKB-KW"/>
</dbReference>
<dbReference type="PROSITE" id="PS51192">
    <property type="entry name" value="HELICASE_ATP_BIND_1"/>
    <property type="match status" value="1"/>
</dbReference>
<dbReference type="GO" id="GO:0005524">
    <property type="term" value="F:ATP binding"/>
    <property type="evidence" value="ECO:0007669"/>
    <property type="project" value="UniProtKB-KW"/>
</dbReference>
<dbReference type="Pfam" id="PF04313">
    <property type="entry name" value="HSDR_N"/>
    <property type="match status" value="1"/>
</dbReference>
<dbReference type="InterPro" id="IPR007409">
    <property type="entry name" value="Restrct_endonuc_type1_HsdR_N"/>
</dbReference>
<evidence type="ECO:0000256" key="2">
    <source>
        <dbReference type="ARBA" id="ARBA00008598"/>
    </source>
</evidence>
<dbReference type="InterPro" id="IPR004473">
    <property type="entry name" value="Restrct_endonuc_typeI_HsdR"/>
</dbReference>
<dbReference type="REBASE" id="2572">
    <property type="entry name" value="MpuUI"/>
</dbReference>
<dbReference type="GO" id="GO:0009035">
    <property type="term" value="F:type I site-specific deoxyribonuclease activity"/>
    <property type="evidence" value="ECO:0007669"/>
    <property type="project" value="UniProtKB-EC"/>
</dbReference>
<dbReference type="Pfam" id="PF18766">
    <property type="entry name" value="SWI2_SNF2"/>
    <property type="match status" value="1"/>
</dbReference>
<keyword evidence="5 11" id="KW-0547">Nucleotide-binding</keyword>
<keyword evidence="9 11" id="KW-0067">ATP-binding</keyword>
<dbReference type="GO" id="GO:0009307">
    <property type="term" value="P:DNA restriction-modification system"/>
    <property type="evidence" value="ECO:0007669"/>
    <property type="project" value="UniProtKB-KW"/>
</dbReference>
<evidence type="ECO:0000256" key="4">
    <source>
        <dbReference type="ARBA" id="ARBA00022722"/>
    </source>
</evidence>
<dbReference type="InterPro" id="IPR055180">
    <property type="entry name" value="HsdR_RecA-like_helicase_dom_2"/>
</dbReference>
<comment type="similarity">
    <text evidence="2 11">Belongs to the HsdR family.</text>
</comment>
<evidence type="ECO:0000256" key="10">
    <source>
        <dbReference type="ARBA" id="ARBA00023125"/>
    </source>
</evidence>
<feature type="domain" description="Helicase ATP-binding" evidence="12">
    <location>
        <begin position="270"/>
        <end position="440"/>
    </location>
</feature>
<reference evidence="13" key="1">
    <citation type="journal article" date="1997" name="Mol. Microbiol.">
        <title>The hsd loci of Mycoplasma pulmonis: organization, rearrangements and expression of genes.</title>
        <authorList>
            <person name="Sitaraman R."/>
            <person name="Dybvig K."/>
        </authorList>
    </citation>
    <scope>NUCLEOTIDE SEQUENCE</scope>
    <source>
        <strain evidence="13">KD735-15</strain>
    </source>
</reference>
<comment type="catalytic activity">
    <reaction evidence="1 11">
        <text>Endonucleolytic cleavage of DNA to give random double-stranded fragments with terminal 5'-phosphates, ATP is simultaneously hydrolyzed.</text>
        <dbReference type="EC" id="3.1.21.3"/>
    </reaction>
</comment>
<dbReference type="CDD" id="cd18800">
    <property type="entry name" value="SF2_C_EcoR124I-like"/>
    <property type="match status" value="1"/>
</dbReference>
<evidence type="ECO:0000256" key="7">
    <source>
        <dbReference type="ARBA" id="ARBA00022759"/>
    </source>
</evidence>
<dbReference type="PANTHER" id="PTHR30195">
    <property type="entry name" value="TYPE I SITE-SPECIFIC DEOXYRIBONUCLEASE PROTEIN SUBUNIT M AND R"/>
    <property type="match status" value="1"/>
</dbReference>
<name>O30380_MYCPL</name>
<dbReference type="CDD" id="cd22332">
    <property type="entry name" value="HsdR_N"/>
    <property type="match status" value="1"/>
</dbReference>
<keyword evidence="7 13" id="KW-0255">Endonuclease</keyword>
<dbReference type="AlphaFoldDB" id="O30380"/>
<dbReference type="EMBL" id="AF003541">
    <property type="protein sequence ID" value="AAC25971.1"/>
    <property type="molecule type" value="Genomic_DNA"/>
</dbReference>
<evidence type="ECO:0000256" key="1">
    <source>
        <dbReference type="ARBA" id="ARBA00000851"/>
    </source>
</evidence>
<comment type="function">
    <text evidence="11">Subunit R is required for both nuclease and ATPase activities, but not for modification.</text>
</comment>
<dbReference type="SMART" id="SM00487">
    <property type="entry name" value="DEXDc"/>
    <property type="match status" value="1"/>
</dbReference>
<dbReference type="SUPFAM" id="SSF52540">
    <property type="entry name" value="P-loop containing nucleoside triphosphate hydrolases"/>
    <property type="match status" value="2"/>
</dbReference>
<evidence type="ECO:0000256" key="9">
    <source>
        <dbReference type="ARBA" id="ARBA00022840"/>
    </source>
</evidence>
<gene>
    <name evidence="13" type="primary">hsdR2</name>
</gene>
<proteinExistence type="inferred from homology"/>
<keyword evidence="6 11" id="KW-0680">Restriction system</keyword>
<keyword evidence="4" id="KW-0540">Nuclease</keyword>
<dbReference type="InterPro" id="IPR014001">
    <property type="entry name" value="Helicase_ATP-bd"/>
</dbReference>
<dbReference type="Gene3D" id="3.90.1570.50">
    <property type="match status" value="1"/>
</dbReference>
<dbReference type="Gene3D" id="3.40.50.300">
    <property type="entry name" value="P-loop containing nucleotide triphosphate hydrolases"/>
    <property type="match status" value="2"/>
</dbReference>
<dbReference type="NCBIfam" id="TIGR00348">
    <property type="entry name" value="hsdR"/>
    <property type="match status" value="1"/>
</dbReference>
<evidence type="ECO:0000313" key="13">
    <source>
        <dbReference type="EMBL" id="AAC25971.1"/>
    </source>
</evidence>
<dbReference type="EC" id="3.1.21.3" evidence="11"/>
<keyword evidence="8 11" id="KW-0378">Hydrolase</keyword>
<organism evidence="13">
    <name type="scientific">Mycoplasmopsis pulmonis</name>
    <name type="common">Mycoplasma pulmonis</name>
    <dbReference type="NCBI Taxonomy" id="2107"/>
    <lineage>
        <taxon>Bacteria</taxon>
        <taxon>Bacillati</taxon>
        <taxon>Mycoplasmatota</taxon>
        <taxon>Mycoplasmoidales</taxon>
        <taxon>Metamycoplasmataceae</taxon>
        <taxon>Mycoplasmopsis</taxon>
    </lineage>
</organism>
<reference evidence="13" key="2">
    <citation type="submission" date="1998-07" db="EMBL/GenBank/DDBJ databases">
        <authorList>
            <person name="Sitaraman R."/>
            <person name="Dybvig K."/>
        </authorList>
    </citation>
    <scope>NUCLEOTIDE SEQUENCE</scope>
    <source>
        <strain evidence="13">KD735-15</strain>
    </source>
</reference>
<protein>
    <recommendedName>
        <fullName evidence="11">Type I restriction enzyme endonuclease subunit</fullName>
        <shortName evidence="11">R protein</shortName>
        <ecNumber evidence="11">3.1.21.3</ecNumber>
    </recommendedName>
</protein>